<organism evidence="7 8">
    <name type="scientific">Zasmidium cellare</name>
    <name type="common">Wine cellar mold</name>
    <name type="synonym">Racodium cellare</name>
    <dbReference type="NCBI Taxonomy" id="395010"/>
    <lineage>
        <taxon>Eukaryota</taxon>
        <taxon>Fungi</taxon>
        <taxon>Dikarya</taxon>
        <taxon>Ascomycota</taxon>
        <taxon>Pezizomycotina</taxon>
        <taxon>Dothideomycetes</taxon>
        <taxon>Dothideomycetidae</taxon>
        <taxon>Mycosphaerellales</taxon>
        <taxon>Mycosphaerellaceae</taxon>
        <taxon>Zasmidium</taxon>
    </lineage>
</organism>
<comment type="caution">
    <text evidence="7">The sequence shown here is derived from an EMBL/GenBank/DDBJ whole genome shotgun (WGS) entry which is preliminary data.</text>
</comment>
<dbReference type="Pfam" id="PF01565">
    <property type="entry name" value="FAD_binding_4"/>
    <property type="match status" value="1"/>
</dbReference>
<evidence type="ECO:0000313" key="8">
    <source>
        <dbReference type="Proteomes" id="UP001305779"/>
    </source>
</evidence>
<evidence type="ECO:0000256" key="1">
    <source>
        <dbReference type="ARBA" id="ARBA00005466"/>
    </source>
</evidence>
<keyword evidence="2" id="KW-0285">Flavoprotein</keyword>
<dbReference type="InterPro" id="IPR016169">
    <property type="entry name" value="FAD-bd_PCMH_sub2"/>
</dbReference>
<evidence type="ECO:0000256" key="4">
    <source>
        <dbReference type="ARBA" id="ARBA00023002"/>
    </source>
</evidence>
<accession>A0ABR0EU17</accession>
<dbReference type="PROSITE" id="PS51387">
    <property type="entry name" value="FAD_PCMH"/>
    <property type="match status" value="1"/>
</dbReference>
<keyword evidence="3" id="KW-0274">FAD</keyword>
<protein>
    <recommendedName>
        <fullName evidence="6">FAD-binding PCMH-type domain-containing protein</fullName>
    </recommendedName>
</protein>
<sequence length="529" mass="57883">MKLLAAVALAGLSLATEQQEPSHCCEALRNAGLGERIVEPGHESFTARLDNYFSQSAKLSPHCFVQPENAQEVSRAVVALVEANRTAPCEFAVRSGGHMHFAGAAGTDKGVTIDLHQMSSVVHHSGNDTVSVLPGAVWGDVYKTLDKLGVMVVGGRSYTVGVGGLVIGGGNSYYAARKGLVCDNVAQFEVVLADGNIVTASQNEHSDLFQVLKGGSTNFGIVTRFDLMSFEGGNVFGGLVLYPETTHEEQFQALINFGNKIYEDPFGSAIVISVYMSAMKVPLFMNAYDYTEAIDRPAVFEEFFAIQGNISDTTGIRNMTSLADELEQPKSHRIQFSTLTFKNDIRVLRKAHELFKQTIASLEEKAKFDFKVLALYQPVPTLFAEHGKAKGGNVLGLDRFDETLIMYEPYFAWEDSKEDELFESHAQKLRDDISTFAASVGADNPFIYLDYADISQRPLESYGAENVAKIRAAAAKYDPQGVFQHMMPGGFKISKVRRTSHSVTAGFLIDLQVDSEVGSAPDQPWHDEL</sequence>
<feature type="chain" id="PRO_5047441865" description="FAD-binding PCMH-type domain-containing protein" evidence="5">
    <location>
        <begin position="16"/>
        <end position="529"/>
    </location>
</feature>
<gene>
    <name evidence="7" type="ORF">PRZ48_002862</name>
</gene>
<comment type="similarity">
    <text evidence="1">Belongs to the oxygen-dependent FAD-linked oxidoreductase family.</text>
</comment>
<proteinExistence type="inferred from homology"/>
<dbReference type="Proteomes" id="UP001305779">
    <property type="component" value="Unassembled WGS sequence"/>
</dbReference>
<reference evidence="7 8" key="1">
    <citation type="journal article" date="2023" name="G3 (Bethesda)">
        <title>A chromosome-level genome assembly of Zasmidium syzygii isolated from banana leaves.</title>
        <authorList>
            <person name="van Westerhoven A.C."/>
            <person name="Mehrabi R."/>
            <person name="Talebi R."/>
            <person name="Steentjes M.B.F."/>
            <person name="Corcolon B."/>
            <person name="Chong P.A."/>
            <person name="Kema G.H.J."/>
            <person name="Seidl M.F."/>
        </authorList>
    </citation>
    <scope>NUCLEOTIDE SEQUENCE [LARGE SCALE GENOMIC DNA]</scope>
    <source>
        <strain evidence="7 8">P124</strain>
    </source>
</reference>
<feature type="signal peptide" evidence="5">
    <location>
        <begin position="1"/>
        <end position="15"/>
    </location>
</feature>
<evidence type="ECO:0000256" key="2">
    <source>
        <dbReference type="ARBA" id="ARBA00022630"/>
    </source>
</evidence>
<name>A0ABR0EU17_ZASCE</name>
<keyword evidence="4" id="KW-0560">Oxidoreductase</keyword>
<feature type="domain" description="FAD-binding PCMH-type" evidence="6">
    <location>
        <begin position="57"/>
        <end position="232"/>
    </location>
</feature>
<keyword evidence="8" id="KW-1185">Reference proteome</keyword>
<dbReference type="Gene3D" id="3.30.465.10">
    <property type="match status" value="1"/>
</dbReference>
<evidence type="ECO:0000259" key="6">
    <source>
        <dbReference type="PROSITE" id="PS51387"/>
    </source>
</evidence>
<evidence type="ECO:0000256" key="3">
    <source>
        <dbReference type="ARBA" id="ARBA00022827"/>
    </source>
</evidence>
<dbReference type="InterPro" id="IPR006094">
    <property type="entry name" value="Oxid_FAD_bind_N"/>
</dbReference>
<evidence type="ECO:0000256" key="5">
    <source>
        <dbReference type="SAM" id="SignalP"/>
    </source>
</evidence>
<dbReference type="SUPFAM" id="SSF56176">
    <property type="entry name" value="FAD-binding/transporter-associated domain-like"/>
    <property type="match status" value="1"/>
</dbReference>
<evidence type="ECO:0000313" key="7">
    <source>
        <dbReference type="EMBL" id="KAK4504899.1"/>
    </source>
</evidence>
<dbReference type="InterPro" id="IPR016166">
    <property type="entry name" value="FAD-bd_PCMH"/>
</dbReference>
<dbReference type="PANTHER" id="PTHR42973:SF22">
    <property type="entry name" value="FAD-BINDING PCMH-TYPE DOMAIN-CONTAINING PROTEIN-RELATED"/>
    <property type="match status" value="1"/>
</dbReference>
<keyword evidence="5" id="KW-0732">Signal</keyword>
<dbReference type="InterPro" id="IPR036318">
    <property type="entry name" value="FAD-bd_PCMH-like_sf"/>
</dbReference>
<dbReference type="InterPro" id="IPR050416">
    <property type="entry name" value="FAD-linked_Oxidoreductase"/>
</dbReference>
<dbReference type="PANTHER" id="PTHR42973">
    <property type="entry name" value="BINDING OXIDOREDUCTASE, PUTATIVE (AFU_ORTHOLOGUE AFUA_1G17690)-RELATED"/>
    <property type="match status" value="1"/>
</dbReference>
<dbReference type="EMBL" id="JAXOVC010000002">
    <property type="protein sequence ID" value="KAK4504899.1"/>
    <property type="molecule type" value="Genomic_DNA"/>
</dbReference>